<dbReference type="Pfam" id="PF14525">
    <property type="entry name" value="AraC_binding_2"/>
    <property type="match status" value="1"/>
</dbReference>
<feature type="domain" description="HTH araC/xylS-type" evidence="5">
    <location>
        <begin position="212"/>
        <end position="313"/>
    </location>
</feature>
<dbReference type="InterPro" id="IPR009057">
    <property type="entry name" value="Homeodomain-like_sf"/>
</dbReference>
<keyword evidence="1" id="KW-0805">Transcription regulation</keyword>
<feature type="region of interest" description="Disordered" evidence="4">
    <location>
        <begin position="307"/>
        <end position="327"/>
    </location>
</feature>
<evidence type="ECO:0000256" key="4">
    <source>
        <dbReference type="SAM" id="MobiDB-lite"/>
    </source>
</evidence>
<dbReference type="PANTHER" id="PTHR46796:SF12">
    <property type="entry name" value="HTH-TYPE DNA-BINDING TRANSCRIPTIONAL ACTIVATOR EUTR"/>
    <property type="match status" value="1"/>
</dbReference>
<keyword evidence="3" id="KW-0804">Transcription</keyword>
<evidence type="ECO:0000313" key="6">
    <source>
        <dbReference type="EMBL" id="SDP09112.1"/>
    </source>
</evidence>
<dbReference type="AlphaFoldDB" id="A0A1H0PVF1"/>
<evidence type="ECO:0000313" key="7">
    <source>
        <dbReference type="Proteomes" id="UP000199341"/>
    </source>
</evidence>
<keyword evidence="7" id="KW-1185">Reference proteome</keyword>
<name>A0A1H0PVF1_9ACTN</name>
<dbReference type="EMBL" id="FNIE01000017">
    <property type="protein sequence ID" value="SDP09112.1"/>
    <property type="molecule type" value="Genomic_DNA"/>
</dbReference>
<dbReference type="STRING" id="310781.SAMN05216259_11726"/>
<gene>
    <name evidence="6" type="ORF">SAMN05216259_11726</name>
</gene>
<keyword evidence="2" id="KW-0238">DNA-binding</keyword>
<dbReference type="GO" id="GO:0003700">
    <property type="term" value="F:DNA-binding transcription factor activity"/>
    <property type="evidence" value="ECO:0007669"/>
    <property type="project" value="InterPro"/>
</dbReference>
<reference evidence="6 7" key="1">
    <citation type="submission" date="2016-10" db="EMBL/GenBank/DDBJ databases">
        <authorList>
            <person name="de Groot N.N."/>
        </authorList>
    </citation>
    <scope>NUCLEOTIDE SEQUENCE [LARGE SCALE GENOMIC DNA]</scope>
    <source>
        <strain evidence="6 7">CGMCC 4.2022</strain>
    </source>
</reference>
<dbReference type="RefSeq" id="WP_176930584.1">
    <property type="nucleotide sequence ID" value="NZ_FNIE01000017.1"/>
</dbReference>
<dbReference type="Pfam" id="PF12833">
    <property type="entry name" value="HTH_18"/>
    <property type="match status" value="1"/>
</dbReference>
<dbReference type="PROSITE" id="PS01124">
    <property type="entry name" value="HTH_ARAC_FAMILY_2"/>
    <property type="match status" value="1"/>
</dbReference>
<dbReference type="InterPro" id="IPR050204">
    <property type="entry name" value="AraC_XylS_family_regulators"/>
</dbReference>
<evidence type="ECO:0000256" key="3">
    <source>
        <dbReference type="ARBA" id="ARBA00023163"/>
    </source>
</evidence>
<dbReference type="SUPFAM" id="SSF46689">
    <property type="entry name" value="Homeodomain-like"/>
    <property type="match status" value="2"/>
</dbReference>
<proteinExistence type="predicted"/>
<protein>
    <submittedName>
        <fullName evidence="6">Transcriptional regulator, AraC family</fullName>
    </submittedName>
</protein>
<evidence type="ECO:0000256" key="1">
    <source>
        <dbReference type="ARBA" id="ARBA00023015"/>
    </source>
</evidence>
<dbReference type="SMART" id="SM00342">
    <property type="entry name" value="HTH_ARAC"/>
    <property type="match status" value="1"/>
</dbReference>
<dbReference type="PANTHER" id="PTHR46796">
    <property type="entry name" value="HTH-TYPE TRANSCRIPTIONAL ACTIVATOR RHAS-RELATED"/>
    <property type="match status" value="1"/>
</dbReference>
<dbReference type="Proteomes" id="UP000199341">
    <property type="component" value="Unassembled WGS sequence"/>
</dbReference>
<evidence type="ECO:0000259" key="5">
    <source>
        <dbReference type="PROSITE" id="PS01124"/>
    </source>
</evidence>
<organism evidence="6 7">
    <name type="scientific">Actinacidiphila guanduensis</name>
    <dbReference type="NCBI Taxonomy" id="310781"/>
    <lineage>
        <taxon>Bacteria</taxon>
        <taxon>Bacillati</taxon>
        <taxon>Actinomycetota</taxon>
        <taxon>Actinomycetes</taxon>
        <taxon>Kitasatosporales</taxon>
        <taxon>Streptomycetaceae</taxon>
        <taxon>Actinacidiphila</taxon>
    </lineage>
</organism>
<accession>A0A1H0PVF1</accession>
<dbReference type="InterPro" id="IPR018060">
    <property type="entry name" value="HTH_AraC"/>
</dbReference>
<dbReference type="Gene3D" id="1.10.10.60">
    <property type="entry name" value="Homeodomain-like"/>
    <property type="match status" value="1"/>
</dbReference>
<sequence>MSTATSDVGEAARLLSGTYGEVTVRNARHDGRFRLRMRSILLGHVTVTSTEVSPCSVLGARHDDYTVYLPLRGTVRVATGAASSTLSGSAGVMLSPASGMVSSEHLSEECEVLTISIERALLEAELGELLGHSIRSGVVFEPFLDVTERGTFVHTLRLLQAVLADPRGADVHPVMYRRLGRLVTLSLLLSQPHPWSEEIRRSAGFGAPAPVRAALAAIDEAPLKFMTVREIAQHVGLSVRALEAGFRQHVGTSPMAYLHRVRMAGAHETLESSEPELTTATAVAQRWGFSHYGRFAAEYRRRYGISPADTLRRRPPTPVRRGDESPS</sequence>
<dbReference type="GO" id="GO:0043565">
    <property type="term" value="F:sequence-specific DNA binding"/>
    <property type="evidence" value="ECO:0007669"/>
    <property type="project" value="InterPro"/>
</dbReference>
<evidence type="ECO:0000256" key="2">
    <source>
        <dbReference type="ARBA" id="ARBA00023125"/>
    </source>
</evidence>
<dbReference type="InterPro" id="IPR035418">
    <property type="entry name" value="AraC-bd_2"/>
</dbReference>